<dbReference type="RefSeq" id="WP_119858302.1">
    <property type="nucleotide sequence ID" value="NZ_QYYD01000022.1"/>
</dbReference>
<organism evidence="1 2">
    <name type="scientific">Rhodopseudomonas palustris</name>
    <dbReference type="NCBI Taxonomy" id="1076"/>
    <lineage>
        <taxon>Bacteria</taxon>
        <taxon>Pseudomonadati</taxon>
        <taxon>Pseudomonadota</taxon>
        <taxon>Alphaproteobacteria</taxon>
        <taxon>Hyphomicrobiales</taxon>
        <taxon>Nitrobacteraceae</taxon>
        <taxon>Rhodopseudomonas</taxon>
    </lineage>
</organism>
<dbReference type="EMBL" id="QYYD01000022">
    <property type="protein sequence ID" value="RJF69610.1"/>
    <property type="molecule type" value="Genomic_DNA"/>
</dbReference>
<dbReference type="AlphaFoldDB" id="A0A418V179"/>
<accession>A0A418V179</accession>
<evidence type="ECO:0000313" key="1">
    <source>
        <dbReference type="EMBL" id="RJF69610.1"/>
    </source>
</evidence>
<sequence length="60" mass="6395">MSRGAQTFRQADVTKALKAAAAAGITVQRFEIDREGKLVVIAGQPADVEPAGPNEWDSVR</sequence>
<proteinExistence type="predicted"/>
<dbReference type="Proteomes" id="UP000285523">
    <property type="component" value="Unassembled WGS sequence"/>
</dbReference>
<comment type="caution">
    <text evidence="1">The sequence shown here is derived from an EMBL/GenBank/DDBJ whole genome shotgun (WGS) entry which is preliminary data.</text>
</comment>
<dbReference type="OrthoDB" id="8255852at2"/>
<evidence type="ECO:0000313" key="2">
    <source>
        <dbReference type="Proteomes" id="UP000285523"/>
    </source>
</evidence>
<gene>
    <name evidence="1" type="ORF">D4Q52_19855</name>
</gene>
<name>A0A418V179_RHOPL</name>
<reference evidence="1 2" key="1">
    <citation type="submission" date="2018-09" db="EMBL/GenBank/DDBJ databases">
        <title>Draft genome sequence of Rhodopseudomonas palustris 2.1.18.</title>
        <authorList>
            <person name="Robertson S.L."/>
            <person name="Meyer T.E."/>
            <person name="Kyndt J.A."/>
        </authorList>
    </citation>
    <scope>NUCLEOTIDE SEQUENCE [LARGE SCALE GENOMIC DNA]</scope>
    <source>
        <strain evidence="1 2">2.1.18</strain>
    </source>
</reference>
<protein>
    <submittedName>
        <fullName evidence="1">Uncharacterized protein</fullName>
    </submittedName>
</protein>